<dbReference type="AlphaFoldDB" id="A0A3B9ISL5"/>
<evidence type="ECO:0000313" key="1">
    <source>
        <dbReference type="EMBL" id="HAE50851.1"/>
    </source>
</evidence>
<reference evidence="1 2" key="1">
    <citation type="journal article" date="2018" name="Nat. Biotechnol.">
        <title>A standardized bacterial taxonomy based on genome phylogeny substantially revises the tree of life.</title>
        <authorList>
            <person name="Parks D.H."/>
            <person name="Chuvochina M."/>
            <person name="Waite D.W."/>
            <person name="Rinke C."/>
            <person name="Skarshewski A."/>
            <person name="Chaumeil P.A."/>
            <person name="Hugenholtz P."/>
        </authorList>
    </citation>
    <scope>NUCLEOTIDE SEQUENCE [LARGE SCALE GENOMIC DNA]</scope>
    <source>
        <strain evidence="1">UBA8739</strain>
    </source>
</reference>
<dbReference type="Proteomes" id="UP000257706">
    <property type="component" value="Unassembled WGS sequence"/>
</dbReference>
<protein>
    <submittedName>
        <fullName evidence="1">Uncharacterized protein</fullName>
    </submittedName>
</protein>
<accession>A0A3B9ISL5</accession>
<dbReference type="EMBL" id="DMAI01000422">
    <property type="protein sequence ID" value="HAE50851.1"/>
    <property type="molecule type" value="Genomic_DNA"/>
</dbReference>
<gene>
    <name evidence="1" type="ORF">DCK97_25895</name>
</gene>
<comment type="caution">
    <text evidence="1">The sequence shown here is derived from an EMBL/GenBank/DDBJ whole genome shotgun (WGS) entry which is preliminary data.</text>
</comment>
<sequence>MIAIPGSGSCPHPPDRDTAIRRLADQVHRLNHAVSVAVQAGATVELHRVSRIHDGAGHWGDQLVPVVKVPD</sequence>
<evidence type="ECO:0000313" key="2">
    <source>
        <dbReference type="Proteomes" id="UP000257706"/>
    </source>
</evidence>
<organism evidence="1 2">
    <name type="scientific">Tistrella mobilis</name>
    <dbReference type="NCBI Taxonomy" id="171437"/>
    <lineage>
        <taxon>Bacteria</taxon>
        <taxon>Pseudomonadati</taxon>
        <taxon>Pseudomonadota</taxon>
        <taxon>Alphaproteobacteria</taxon>
        <taxon>Geminicoccales</taxon>
        <taxon>Geminicoccaceae</taxon>
        <taxon>Tistrella</taxon>
    </lineage>
</organism>
<proteinExistence type="predicted"/>
<name>A0A3B9ISL5_9PROT</name>